<evidence type="ECO:0000313" key="1">
    <source>
        <dbReference type="EMBL" id="KAB2954274.1"/>
    </source>
</evidence>
<dbReference type="EMBL" id="WBXO01000001">
    <property type="protein sequence ID" value="KAB2954274.1"/>
    <property type="molecule type" value="Genomic_DNA"/>
</dbReference>
<dbReference type="RefSeq" id="WP_151617720.1">
    <property type="nucleotide sequence ID" value="NZ_WBXO01000001.1"/>
</dbReference>
<sequence length="235" mass="25838">MGWFSSACSAIGSAISTAVNFVGNNLGKIGGVIGNSVAVILSPFKTLEIAIRAIEAIAILVTTIAEILGIGQKDEKMDELGAKAIQEDTLPREEFETHQEYIKYLREEIELDREKFNEMSPEERLACTAIGTTILAKSIEEKTGVEIPAEFLLTAEKINLSAEEIKVCIDKFKENGLFTMGEMSDYLQGKDLKGKEPAISSVIIDAMQALNPQMTHKDVQNKMINMIQSAHEEKL</sequence>
<dbReference type="Proteomes" id="UP000468766">
    <property type="component" value="Unassembled WGS sequence"/>
</dbReference>
<name>A0A6I0EV70_9FIRM</name>
<dbReference type="AlphaFoldDB" id="A0A6I0EV70"/>
<comment type="caution">
    <text evidence="1">The sequence shown here is derived from an EMBL/GenBank/DDBJ whole genome shotgun (WGS) entry which is preliminary data.</text>
</comment>
<accession>A0A6I0EV70</accession>
<evidence type="ECO:0000313" key="2">
    <source>
        <dbReference type="Proteomes" id="UP000468766"/>
    </source>
</evidence>
<gene>
    <name evidence="1" type="ORF">F9B85_00845</name>
</gene>
<organism evidence="1 2">
    <name type="scientific">Heliorestis acidaminivorans</name>
    <dbReference type="NCBI Taxonomy" id="553427"/>
    <lineage>
        <taxon>Bacteria</taxon>
        <taxon>Bacillati</taxon>
        <taxon>Bacillota</taxon>
        <taxon>Clostridia</taxon>
        <taxon>Eubacteriales</taxon>
        <taxon>Heliobacteriaceae</taxon>
        <taxon>Heliorestis</taxon>
    </lineage>
</organism>
<proteinExistence type="predicted"/>
<reference evidence="1 2" key="1">
    <citation type="submission" date="2019-10" db="EMBL/GenBank/DDBJ databases">
        <title>Whole-genome sequence of the extremophile Heliorestis acidaminivorans DSM 24790.</title>
        <authorList>
            <person name="Kyndt J.A."/>
            <person name="Meyer T.E."/>
        </authorList>
    </citation>
    <scope>NUCLEOTIDE SEQUENCE [LARGE SCALE GENOMIC DNA]</scope>
    <source>
        <strain evidence="1 2">DSM 24790</strain>
    </source>
</reference>
<protein>
    <submittedName>
        <fullName evidence="1">Uncharacterized protein</fullName>
    </submittedName>
</protein>
<keyword evidence="2" id="KW-1185">Reference proteome</keyword>
<dbReference type="OrthoDB" id="5916782at2"/>